<dbReference type="AlphaFoldDB" id="A0A1H9NCC8"/>
<dbReference type="STRING" id="180197.SAMN02982919_02161"/>
<organism evidence="1 2">
    <name type="scientific">Giesbergeria anulus</name>
    <dbReference type="NCBI Taxonomy" id="180197"/>
    <lineage>
        <taxon>Bacteria</taxon>
        <taxon>Pseudomonadati</taxon>
        <taxon>Pseudomonadota</taxon>
        <taxon>Betaproteobacteria</taxon>
        <taxon>Burkholderiales</taxon>
        <taxon>Comamonadaceae</taxon>
        <taxon>Giesbergeria</taxon>
    </lineage>
</organism>
<accession>A0A1H9NCC8</accession>
<evidence type="ECO:0000313" key="2">
    <source>
        <dbReference type="Proteomes" id="UP000199766"/>
    </source>
</evidence>
<dbReference type="Proteomes" id="UP000199766">
    <property type="component" value="Unassembled WGS sequence"/>
</dbReference>
<name>A0A1H9NCC8_9BURK</name>
<reference evidence="1 2" key="1">
    <citation type="submission" date="2016-10" db="EMBL/GenBank/DDBJ databases">
        <authorList>
            <person name="de Groot N.N."/>
        </authorList>
    </citation>
    <scope>NUCLEOTIDE SEQUENCE [LARGE SCALE GENOMIC DNA]</scope>
    <source>
        <strain evidence="1 2">ATCC 35958</strain>
    </source>
</reference>
<protein>
    <submittedName>
        <fullName evidence="1">Uncharacterized protein</fullName>
    </submittedName>
</protein>
<gene>
    <name evidence="1" type="ORF">SAMN02982919_02161</name>
</gene>
<dbReference type="RefSeq" id="WP_177172873.1">
    <property type="nucleotide sequence ID" value="NZ_FOGD01000007.1"/>
</dbReference>
<sequence>MEDLIEQLKQTVPPIEGKCCGTQLELSRAIGFLGRAIKEAAIEECRSHEALRRELSAMCESLELWRQFIAIERIH</sequence>
<proteinExistence type="predicted"/>
<keyword evidence="2" id="KW-1185">Reference proteome</keyword>
<evidence type="ECO:0000313" key="1">
    <source>
        <dbReference type="EMBL" id="SER33345.1"/>
    </source>
</evidence>
<dbReference type="EMBL" id="FOGD01000007">
    <property type="protein sequence ID" value="SER33345.1"/>
    <property type="molecule type" value="Genomic_DNA"/>
</dbReference>